<gene>
    <name evidence="3" type="primary">dprA</name>
    <name evidence="3" type="ORF">AADG42_12515</name>
</gene>
<evidence type="ECO:0000259" key="2">
    <source>
        <dbReference type="Pfam" id="PF02481"/>
    </source>
</evidence>
<dbReference type="NCBIfam" id="TIGR00732">
    <property type="entry name" value="dprA"/>
    <property type="match status" value="1"/>
</dbReference>
<comment type="similarity">
    <text evidence="1">Belongs to the DprA/Smf family.</text>
</comment>
<dbReference type="Proteomes" id="UP001442841">
    <property type="component" value="Chromosome"/>
</dbReference>
<dbReference type="SUPFAM" id="SSF102405">
    <property type="entry name" value="MCP/YpsA-like"/>
    <property type="match status" value="1"/>
</dbReference>
<keyword evidence="4" id="KW-1185">Reference proteome</keyword>
<evidence type="ECO:0000313" key="4">
    <source>
        <dbReference type="Proteomes" id="UP001442841"/>
    </source>
</evidence>
<dbReference type="InterPro" id="IPR003488">
    <property type="entry name" value="DprA"/>
</dbReference>
<accession>A0ABZ3FTE6</accession>
<protein>
    <submittedName>
        <fullName evidence="3">DNA-processing protein DprA</fullName>
    </submittedName>
</protein>
<dbReference type="PANTHER" id="PTHR43022:SF1">
    <property type="entry name" value="PROTEIN SMF"/>
    <property type="match status" value="1"/>
</dbReference>
<evidence type="ECO:0000256" key="1">
    <source>
        <dbReference type="ARBA" id="ARBA00006525"/>
    </source>
</evidence>
<dbReference type="EMBL" id="CP154795">
    <property type="protein sequence ID" value="XAN08087.1"/>
    <property type="molecule type" value="Genomic_DNA"/>
</dbReference>
<name>A0ABZ3FTE6_9ACTN</name>
<dbReference type="RefSeq" id="WP_425309543.1">
    <property type="nucleotide sequence ID" value="NZ_CP154795.1"/>
</dbReference>
<proteinExistence type="inferred from homology"/>
<evidence type="ECO:0000313" key="3">
    <source>
        <dbReference type="EMBL" id="XAN08087.1"/>
    </source>
</evidence>
<dbReference type="Pfam" id="PF02481">
    <property type="entry name" value="DNA_processg_A"/>
    <property type="match status" value="1"/>
</dbReference>
<organism evidence="3 4">
    <name type="scientific">Ammonicoccus fulvus</name>
    <dbReference type="NCBI Taxonomy" id="3138240"/>
    <lineage>
        <taxon>Bacteria</taxon>
        <taxon>Bacillati</taxon>
        <taxon>Actinomycetota</taxon>
        <taxon>Actinomycetes</taxon>
        <taxon>Propionibacteriales</taxon>
        <taxon>Propionibacteriaceae</taxon>
        <taxon>Ammonicoccus</taxon>
    </lineage>
</organism>
<reference evidence="3 4" key="1">
    <citation type="submission" date="2024-04" db="EMBL/GenBank/DDBJ databases">
        <title>Isolation of an actinomycete strain from pig manure.</title>
        <authorList>
            <person name="Gong T."/>
            <person name="Yu Z."/>
            <person name="An M."/>
            <person name="Wei C."/>
            <person name="Yang W."/>
            <person name="Liu L."/>
        </authorList>
    </citation>
    <scope>NUCLEOTIDE SEQUENCE [LARGE SCALE GENOMIC DNA]</scope>
    <source>
        <strain evidence="3 4">ZF39</strain>
    </source>
</reference>
<dbReference type="Gene3D" id="3.40.50.450">
    <property type="match status" value="1"/>
</dbReference>
<dbReference type="InterPro" id="IPR057666">
    <property type="entry name" value="DrpA_SLOG"/>
</dbReference>
<feature type="domain" description="Smf/DprA SLOG" evidence="2">
    <location>
        <begin position="81"/>
        <end position="299"/>
    </location>
</feature>
<sequence length="383" mass="40664">MTPMTARDADVIRDDRMARLALACVTDPADPRVADQVQAEGALAFWHSLSARRADSVWGRRVPGTRLDVVLAAMRRHGLRFVIPGDDEWPWSLDDLVHATWEKARGRPLGLWVAGPGHLADWAERSVAIVGSRASTAYGEAVAADLGADLSATGVTVVSGGAYGIDISAHRGALAAGGRTIAVLAGGLDHPYPRGNARLLDAVRTTGLLVSEQPPGERPSRSRFLWRNRIIAALARGTVVVEAANRSGAKNTVSWAEACSRILMAVPGPVTSACSEGAHEIIRDRDGKLVANAAHIREAIAPLGQETLPLVHGPARPVDRLSENQLAVFDEVPGRGGRTAEEVSIKCGLPLLVTITILGELEDLGFVETTDLGRWKMKSGSVG</sequence>
<dbReference type="PANTHER" id="PTHR43022">
    <property type="entry name" value="PROTEIN SMF"/>
    <property type="match status" value="1"/>
</dbReference>